<dbReference type="NCBIfam" id="TIGR03009">
    <property type="entry name" value="plancto_dom_2"/>
    <property type="match status" value="1"/>
</dbReference>
<dbReference type="PATRIC" id="fig|595434.4.peg.3022"/>
<feature type="compositionally biased region" description="Low complexity" evidence="1">
    <location>
        <begin position="40"/>
        <end position="60"/>
    </location>
</feature>
<proteinExistence type="predicted"/>
<dbReference type="RefSeq" id="WP_047814698.1">
    <property type="nucleotide sequence ID" value="NZ_LECT01000025.1"/>
</dbReference>
<keyword evidence="3" id="KW-1185">Reference proteome</keyword>
<feature type="region of interest" description="Disordered" evidence="1">
    <location>
        <begin position="306"/>
        <end position="325"/>
    </location>
</feature>
<keyword evidence="2" id="KW-0472">Membrane</keyword>
<feature type="region of interest" description="Disordered" evidence="1">
    <location>
        <begin position="40"/>
        <end position="65"/>
    </location>
</feature>
<dbReference type="OrthoDB" id="243478at2"/>
<dbReference type="AlphaFoldDB" id="A0A0J1BEA5"/>
<evidence type="ECO:0000313" key="2">
    <source>
        <dbReference type="EMBL" id="KLU04902.1"/>
    </source>
</evidence>
<accession>A0A0J1BEA5</accession>
<sequence>MMRLNFSVFCRPFSTRAAFLAVLMGVAGFVVTAAPPAMGQGRAAAPAQPPQNAAQEQPNAAPFPPLSAAEQQRLDQILAAWEQQSKGTKTLECDFKRWHFDLFAAPAGIYANKAEGVIKYANPDKGLFQVKAVVSYDGKDENGKPKYSAKQGLHGEHWVCTGTELKEFDHATKQCKIQQLPPHMQGQHIIESPLPFVFNADAKQIKQRYWVQPMQSPKPELILIAAYPKHQADRAQYKVVQIALDAKTFLPQALIMYAPNFNQKTQPKWDHYEFTNVKRNSIKASFGMFLQNFIDQEPPSDWKVFRDNYNGPPQMAEGENEARRQ</sequence>
<evidence type="ECO:0000256" key="1">
    <source>
        <dbReference type="SAM" id="MobiDB-lite"/>
    </source>
</evidence>
<reference evidence="2" key="1">
    <citation type="submission" date="2015-05" db="EMBL/GenBank/DDBJ databases">
        <title>Permanent draft genome of Rhodopirellula islandicus K833.</title>
        <authorList>
            <person name="Kizina J."/>
            <person name="Richter M."/>
            <person name="Glockner F.O."/>
            <person name="Harder J."/>
        </authorList>
    </citation>
    <scope>NUCLEOTIDE SEQUENCE [LARGE SCALE GENOMIC DNA]</scope>
    <source>
        <strain evidence="2">K833</strain>
    </source>
</reference>
<dbReference type="STRING" id="595434.RISK_003170"/>
<dbReference type="Gene3D" id="2.50.20.10">
    <property type="entry name" value="Lipoprotein localisation LolA/LolB/LppX"/>
    <property type="match status" value="1"/>
</dbReference>
<gene>
    <name evidence="2" type="ORF">RISK_003170</name>
</gene>
<name>A0A0J1BEA5_RHOIS</name>
<dbReference type="InterPro" id="IPR017461">
    <property type="entry name" value="CHP03009_planctomycetes"/>
</dbReference>
<dbReference type="EMBL" id="LECT01000025">
    <property type="protein sequence ID" value="KLU04902.1"/>
    <property type="molecule type" value="Genomic_DNA"/>
</dbReference>
<protein>
    <submittedName>
        <fullName evidence="2">Signal peptide and transmembrane protein</fullName>
    </submittedName>
</protein>
<organism evidence="2 3">
    <name type="scientific">Rhodopirellula islandica</name>
    <dbReference type="NCBI Taxonomy" id="595434"/>
    <lineage>
        <taxon>Bacteria</taxon>
        <taxon>Pseudomonadati</taxon>
        <taxon>Planctomycetota</taxon>
        <taxon>Planctomycetia</taxon>
        <taxon>Pirellulales</taxon>
        <taxon>Pirellulaceae</taxon>
        <taxon>Rhodopirellula</taxon>
    </lineage>
</organism>
<dbReference type="Proteomes" id="UP000036367">
    <property type="component" value="Unassembled WGS sequence"/>
</dbReference>
<keyword evidence="2" id="KW-0812">Transmembrane</keyword>
<evidence type="ECO:0000313" key="3">
    <source>
        <dbReference type="Proteomes" id="UP000036367"/>
    </source>
</evidence>
<comment type="caution">
    <text evidence="2">The sequence shown here is derived from an EMBL/GenBank/DDBJ whole genome shotgun (WGS) entry which is preliminary data.</text>
</comment>